<accession>A0A8H6CE30</accession>
<dbReference type="EMBL" id="JACCJB010000014">
    <property type="protein sequence ID" value="KAF6221501.1"/>
    <property type="molecule type" value="Genomic_DNA"/>
</dbReference>
<proteinExistence type="predicted"/>
<reference evidence="1 2" key="1">
    <citation type="journal article" date="2020" name="Genomics">
        <title>Complete, high-quality genomes from long-read metagenomic sequencing of two wolf lichen thalli reveals enigmatic genome architecture.</title>
        <authorList>
            <person name="McKenzie S.K."/>
            <person name="Walston R.F."/>
            <person name="Allen J.L."/>
        </authorList>
    </citation>
    <scope>NUCLEOTIDE SEQUENCE [LARGE SCALE GENOMIC DNA]</scope>
    <source>
        <strain evidence="1">WasteWater1</strain>
    </source>
</reference>
<sequence length="176" mass="19896">MTSPFARNQALSQKTIEAYSRLNGSEQVNHRVEFYLAYLQDVAPEGLTVSHIPVEGDRSHGAVMGEEIRLIMSSGILFMSGLVSLDPRPNELETCAGNEAYTKLLNGDFTPHDFNWRFLTGQDTTINWRFFTGQDTKINFFSSDDSLWYKPDGQFHPIQNAEQVAAYLQQKRDGLA</sequence>
<evidence type="ECO:0000313" key="1">
    <source>
        <dbReference type="EMBL" id="KAF6221501.1"/>
    </source>
</evidence>
<evidence type="ECO:0000313" key="2">
    <source>
        <dbReference type="Proteomes" id="UP000593566"/>
    </source>
</evidence>
<protein>
    <submittedName>
        <fullName evidence="1">Uncharacterized protein</fullName>
    </submittedName>
</protein>
<dbReference type="GeneID" id="59330770"/>
<dbReference type="AlphaFoldDB" id="A0A8H6CE30"/>
<dbReference type="RefSeq" id="XP_037150936.1">
    <property type="nucleotide sequence ID" value="XM_037293283.1"/>
</dbReference>
<keyword evidence="2" id="KW-1185">Reference proteome</keyword>
<name>A0A8H6CE30_9LECA</name>
<comment type="caution">
    <text evidence="1">The sequence shown here is derived from an EMBL/GenBank/DDBJ whole genome shotgun (WGS) entry which is preliminary data.</text>
</comment>
<gene>
    <name evidence="1" type="ORF">HO133_002357</name>
</gene>
<organism evidence="1 2">
    <name type="scientific">Letharia lupina</name>
    <dbReference type="NCBI Taxonomy" id="560253"/>
    <lineage>
        <taxon>Eukaryota</taxon>
        <taxon>Fungi</taxon>
        <taxon>Dikarya</taxon>
        <taxon>Ascomycota</taxon>
        <taxon>Pezizomycotina</taxon>
        <taxon>Lecanoromycetes</taxon>
        <taxon>OSLEUM clade</taxon>
        <taxon>Lecanoromycetidae</taxon>
        <taxon>Lecanorales</taxon>
        <taxon>Lecanorineae</taxon>
        <taxon>Parmeliaceae</taxon>
        <taxon>Letharia</taxon>
    </lineage>
</organism>
<dbReference type="Proteomes" id="UP000593566">
    <property type="component" value="Unassembled WGS sequence"/>
</dbReference>